<dbReference type="EMBL" id="CP006986">
    <property type="protein sequence ID" value="AIC28083.1"/>
    <property type="molecule type" value="Genomic_DNA"/>
</dbReference>
<proteinExistence type="predicted"/>
<evidence type="ECO:0000313" key="2">
    <source>
        <dbReference type="Proteomes" id="UP000027180"/>
    </source>
</evidence>
<protein>
    <submittedName>
        <fullName evidence="1">Uncharacterized protein</fullName>
    </submittedName>
</protein>
<name>A0A060HYV0_RHIET</name>
<dbReference type="AlphaFoldDB" id="A0A060HYV0"/>
<gene>
    <name evidence="1" type="ORF">IE4771_CH02989</name>
</gene>
<reference evidence="1 2" key="1">
    <citation type="submission" date="2013-12" db="EMBL/GenBank/DDBJ databases">
        <title>Complete genome sequence of Rhizobium etli bv. mimosae IE4771.</title>
        <authorList>
            <person name="Bustos P."/>
            <person name="Santamaria R.I."/>
            <person name="Lozano L."/>
            <person name="Ormeno-Orrillo E."/>
            <person name="Rogel M.A."/>
            <person name="Romero D."/>
            <person name="Cevallos M.A."/>
            <person name="Martinez-Romero E."/>
            <person name="Gonzalez V."/>
        </authorList>
    </citation>
    <scope>NUCLEOTIDE SEQUENCE [LARGE SCALE GENOMIC DNA]</scope>
    <source>
        <strain evidence="1 2">IE4771</strain>
    </source>
</reference>
<accession>A0A060HYV0</accession>
<dbReference type="RefSeq" id="WP_186007805.1">
    <property type="nucleotide sequence ID" value="NZ_CP006986.1"/>
</dbReference>
<dbReference type="Proteomes" id="UP000027180">
    <property type="component" value="Chromosome"/>
</dbReference>
<evidence type="ECO:0000313" key="1">
    <source>
        <dbReference type="EMBL" id="AIC28083.1"/>
    </source>
</evidence>
<dbReference type="HOGENOM" id="CLU_1165097_0_0_5"/>
<sequence length="238" mass="26474">MVVVLMGVCVAVVEFLAGRLNRGLPLRANYAFRHSGTLRVAFASVTLLASLAFASGSHAASSETASTEATDKALYDYVTRRPLHRGYLYCLVSIEYTGDFQSRFCPGSRVAIVLAQKALKQPILDFHDDTELQRILQMIAKNAKEGRATQPEFGSKSAVGPGSIDYLYRLHEKDRLEPAFIYCYSDILFFGEFESAYCRYSVAKFNLELFEGGEQLLPERDASVVFSVLKSIISKEKP</sequence>
<dbReference type="KEGG" id="rei:IE4771_CH02989"/>
<organism evidence="1 2">
    <name type="scientific">Rhizobium etli bv. mimosae str. IE4771</name>
    <dbReference type="NCBI Taxonomy" id="1432050"/>
    <lineage>
        <taxon>Bacteria</taxon>
        <taxon>Pseudomonadati</taxon>
        <taxon>Pseudomonadota</taxon>
        <taxon>Alphaproteobacteria</taxon>
        <taxon>Hyphomicrobiales</taxon>
        <taxon>Rhizobiaceae</taxon>
        <taxon>Rhizobium/Agrobacterium group</taxon>
        <taxon>Rhizobium</taxon>
    </lineage>
</organism>